<dbReference type="SUPFAM" id="SSF47203">
    <property type="entry name" value="Acyl-CoA dehydrogenase C-terminal domain-like"/>
    <property type="match status" value="2"/>
</dbReference>
<dbReference type="InterPro" id="IPR052161">
    <property type="entry name" value="Mycobact_Acyl-CoA_DH"/>
</dbReference>
<sequence>MAMTTTAEHRALRAAVREYLSRTSDATDMLALQETDLGYRPQDWATMADQLELQGLLVGEQYGGAGAGIGDVVVVAEEFGRFATCSPFFASSVLTTLALVDCIEDEQARDLLPELAAGTRIGCLAFADSDGWLRAGAESVRAHAADGGWRLEGTAHHVIFGHCADTVVVAARSEDGLALFVVDPASADLTCRREPSLDQTRPLSTMTFGGVVAQRVSRPGDVSASLSRALDKALVVQAAERVGGARRCLELTVDYAKTRHQFGRPVGAAQAVKHGLADLVRTLEPIAAAVYVAAEAADTDGQNLAMMASLLSVAGSDRYLQIAGEAIQLHGAIGFTWEHEAHVHLKRAKTDQLLFGSPAWHRERLISFVLDGSTSTAAPVRPYEPDVLAQLRAEVRTWLSDNVSHGVPLEYAQEPFAHRETAAEAHWIDLLRKGRWLCLSWPEEYGGRELSPAEILVVEEEFARAGLRRPQLGMGEMLLAPSLLAHGTADQKRRFLPRILSGEDTWCQGFSEPESGSDLASLRATGTIERDELRIRGDKIWTSNADQANMMFLLCRTDRDAPKHRGISFVLVSMEDNGFEVSPIRMASGDRGFAQEKITDARASLDDVVGGLGNGWAVAMTTLGAERAGKAATQYVGYRHELGTLIRRLDEKDRLGDDGVRQRLADLAVEVELMRAVGSGISARIVAGENVEDLLAIDKLNWSEYHCEFGSVALELLGASALSRPAGDGYELDSLQRVFLESRGRRIARGSNQIQRNIIGERLLGLPK</sequence>
<dbReference type="Pfam" id="PF02770">
    <property type="entry name" value="Acyl-CoA_dh_M"/>
    <property type="match status" value="1"/>
</dbReference>
<evidence type="ECO:0000313" key="9">
    <source>
        <dbReference type="EMBL" id="MBM4627794.1"/>
    </source>
</evidence>
<feature type="domain" description="Acyl-CoA dehydrogenase/oxidase C-terminal" evidence="6">
    <location>
        <begin position="234"/>
        <end position="365"/>
    </location>
</feature>
<dbReference type="EMBL" id="WUXD01000011">
    <property type="protein sequence ID" value="MBM4627794.1"/>
    <property type="molecule type" value="Genomic_DNA"/>
</dbReference>
<dbReference type="InterPro" id="IPR046373">
    <property type="entry name" value="Acyl-CoA_Oxase/DH_mid-dom_sf"/>
</dbReference>
<dbReference type="InterPro" id="IPR006091">
    <property type="entry name" value="Acyl-CoA_Oxase/DH_mid-dom"/>
</dbReference>
<comment type="caution">
    <text evidence="10">The sequence shown here is derived from an EMBL/GenBank/DDBJ whole genome shotgun (WGS) entry which is preliminary data.</text>
</comment>
<dbReference type="RefSeq" id="WP_044991493.1">
    <property type="nucleotide sequence ID" value="NZ_AP025268.1"/>
</dbReference>
<gene>
    <name evidence="10" type="ORF">A5N68_16050</name>
    <name evidence="9" type="ORF">GS453_13195</name>
</gene>
<dbReference type="InterPro" id="IPR036250">
    <property type="entry name" value="AcylCo_DH-like_C"/>
</dbReference>
<proteinExistence type="inferred from homology"/>
<dbReference type="PANTHER" id="PTHR43292">
    <property type="entry name" value="ACYL-COA DEHYDROGENASE"/>
    <property type="match status" value="1"/>
</dbReference>
<keyword evidence="5" id="KW-0560">Oxidoreductase</keyword>
<reference evidence="9" key="2">
    <citation type="submission" date="2019-11" db="EMBL/GenBank/DDBJ databases">
        <title>Spread of Macrolides and rifampicin resistant Rhodococcus equi in clinical isolates in the USA.</title>
        <authorList>
            <person name="Alvarez-Narvaez S."/>
            <person name="Huber L."/>
            <person name="Cohen N.D."/>
            <person name="Slovis N."/>
            <person name="Greiter M."/>
            <person name="Giguere S."/>
            <person name="Hart K."/>
        </authorList>
    </citation>
    <scope>NUCLEOTIDE SEQUENCE</scope>
    <source>
        <strain evidence="9">Lh_38</strain>
    </source>
</reference>
<dbReference type="PANTHER" id="PTHR43292:SF3">
    <property type="entry name" value="ACYL-COA DEHYDROGENASE FADE29"/>
    <property type="match status" value="1"/>
</dbReference>
<accession>A0AAE5IQ56</accession>
<dbReference type="Gene3D" id="1.10.540.10">
    <property type="entry name" value="Acyl-CoA dehydrogenase/oxidase, N-terminal domain"/>
    <property type="match status" value="2"/>
</dbReference>
<evidence type="ECO:0000259" key="6">
    <source>
        <dbReference type="Pfam" id="PF00441"/>
    </source>
</evidence>
<dbReference type="Gene3D" id="1.20.140.10">
    <property type="entry name" value="Butyryl-CoA Dehydrogenase, subunit A, domain 3"/>
    <property type="match status" value="2"/>
</dbReference>
<evidence type="ECO:0000256" key="1">
    <source>
        <dbReference type="ARBA" id="ARBA00001974"/>
    </source>
</evidence>
<dbReference type="InterPro" id="IPR009100">
    <property type="entry name" value="AcylCoA_DH/oxidase_NM_dom_sf"/>
</dbReference>
<dbReference type="Proteomes" id="UP000193518">
    <property type="component" value="Unassembled WGS sequence"/>
</dbReference>
<protein>
    <submittedName>
        <fullName evidence="10">Acyl-CoA dehydrogenase</fullName>
    </submittedName>
</protein>
<dbReference type="GO" id="GO:0005886">
    <property type="term" value="C:plasma membrane"/>
    <property type="evidence" value="ECO:0007669"/>
    <property type="project" value="TreeGrafter"/>
</dbReference>
<evidence type="ECO:0000256" key="5">
    <source>
        <dbReference type="ARBA" id="ARBA00023002"/>
    </source>
</evidence>
<dbReference type="InterPro" id="IPR037069">
    <property type="entry name" value="AcylCoA_DH/ox_N_sf"/>
</dbReference>
<evidence type="ECO:0000256" key="2">
    <source>
        <dbReference type="ARBA" id="ARBA00009347"/>
    </source>
</evidence>
<dbReference type="Pfam" id="PF00441">
    <property type="entry name" value="Acyl-CoA_dh_1"/>
    <property type="match status" value="2"/>
</dbReference>
<feature type="domain" description="Acyl-CoA dehydrogenase/oxidase N-terminal" evidence="8">
    <location>
        <begin position="390"/>
        <end position="503"/>
    </location>
</feature>
<name>A0AAE5IQ56_RHOHA</name>
<evidence type="ECO:0000256" key="3">
    <source>
        <dbReference type="ARBA" id="ARBA00022630"/>
    </source>
</evidence>
<dbReference type="CDD" id="cd00567">
    <property type="entry name" value="ACAD"/>
    <property type="match status" value="1"/>
</dbReference>
<dbReference type="Pfam" id="PF02771">
    <property type="entry name" value="Acyl-CoA_dh_N"/>
    <property type="match status" value="2"/>
</dbReference>
<evidence type="ECO:0000256" key="4">
    <source>
        <dbReference type="ARBA" id="ARBA00022827"/>
    </source>
</evidence>
<dbReference type="GO" id="GO:0050660">
    <property type="term" value="F:flavin adenine dinucleotide binding"/>
    <property type="evidence" value="ECO:0007669"/>
    <property type="project" value="InterPro"/>
</dbReference>
<feature type="domain" description="Acyl-CoA oxidase/dehydrogenase middle" evidence="7">
    <location>
        <begin position="507"/>
        <end position="597"/>
    </location>
</feature>
<evidence type="ECO:0000259" key="7">
    <source>
        <dbReference type="Pfam" id="PF02770"/>
    </source>
</evidence>
<evidence type="ECO:0000313" key="10">
    <source>
        <dbReference type="EMBL" id="ORM25463.1"/>
    </source>
</evidence>
<dbReference type="InterPro" id="IPR013786">
    <property type="entry name" value="AcylCoA_DH/ox_N"/>
</dbReference>
<keyword evidence="3" id="KW-0285">Flavoprotein</keyword>
<evidence type="ECO:0000259" key="8">
    <source>
        <dbReference type="Pfam" id="PF02771"/>
    </source>
</evidence>
<comment type="cofactor">
    <cofactor evidence="1">
        <name>FAD</name>
        <dbReference type="ChEBI" id="CHEBI:57692"/>
    </cofactor>
</comment>
<keyword evidence="4" id="KW-0274">FAD</keyword>
<evidence type="ECO:0000313" key="11">
    <source>
        <dbReference type="Proteomes" id="UP000193518"/>
    </source>
</evidence>
<feature type="domain" description="Acyl-CoA dehydrogenase/oxidase C-terminal" evidence="6">
    <location>
        <begin position="613"/>
        <end position="764"/>
    </location>
</feature>
<dbReference type="EMBL" id="LWIC01000006">
    <property type="protein sequence ID" value="ORM25463.1"/>
    <property type="molecule type" value="Genomic_DNA"/>
</dbReference>
<reference evidence="10 11" key="1">
    <citation type="journal article" date="2016" name="Genome Biol. Evol.">
        <title>Pangenome and Phylogenomic Analysis of the Pathogenic Actinobacterium Rhodococcus equi.</title>
        <authorList>
            <person name="Anastasi E."/>
            <person name="MacArthur I."/>
            <person name="Scortti M."/>
            <person name="Alvarez S."/>
            <person name="Giguere S."/>
            <person name="Vazquez-Boland J.A."/>
        </authorList>
    </citation>
    <scope>NUCLEOTIDE SEQUENCE [LARGE SCALE GENOMIC DNA]</scope>
    <source>
        <strain evidence="10 11">PAM1271</strain>
    </source>
</reference>
<dbReference type="AlphaFoldDB" id="A0AAE5IQ56"/>
<comment type="similarity">
    <text evidence="2">Belongs to the acyl-CoA dehydrogenase family.</text>
</comment>
<dbReference type="Gene3D" id="2.40.110.10">
    <property type="entry name" value="Butyryl-CoA Dehydrogenase, subunit A, domain 2"/>
    <property type="match status" value="2"/>
</dbReference>
<dbReference type="SUPFAM" id="SSF56645">
    <property type="entry name" value="Acyl-CoA dehydrogenase NM domain-like"/>
    <property type="match status" value="2"/>
</dbReference>
<dbReference type="InterPro" id="IPR009075">
    <property type="entry name" value="AcylCo_DH/oxidase_C"/>
</dbReference>
<dbReference type="GO" id="GO:0016627">
    <property type="term" value="F:oxidoreductase activity, acting on the CH-CH group of donors"/>
    <property type="evidence" value="ECO:0007669"/>
    <property type="project" value="InterPro"/>
</dbReference>
<organism evidence="10 11">
    <name type="scientific">Rhodococcus hoagii</name>
    <name type="common">Corynebacterium equii</name>
    <dbReference type="NCBI Taxonomy" id="43767"/>
    <lineage>
        <taxon>Bacteria</taxon>
        <taxon>Bacillati</taxon>
        <taxon>Actinomycetota</taxon>
        <taxon>Actinomycetes</taxon>
        <taxon>Mycobacteriales</taxon>
        <taxon>Nocardiaceae</taxon>
        <taxon>Prescottella</taxon>
    </lineage>
</organism>
<dbReference type="Proteomes" id="UP000738270">
    <property type="component" value="Unassembled WGS sequence"/>
</dbReference>
<feature type="domain" description="Acyl-CoA dehydrogenase/oxidase N-terminal" evidence="8">
    <location>
        <begin position="6"/>
        <end position="118"/>
    </location>
</feature>